<evidence type="ECO:0000313" key="2">
    <source>
        <dbReference type="Proteomes" id="UP001142055"/>
    </source>
</evidence>
<dbReference type="GO" id="GO:0030687">
    <property type="term" value="C:preribosome, large subunit precursor"/>
    <property type="evidence" value="ECO:0007669"/>
    <property type="project" value="TreeGrafter"/>
</dbReference>
<keyword evidence="2" id="KW-1185">Reference proteome</keyword>
<dbReference type="AlphaFoldDB" id="A0A9Q0RLL5"/>
<dbReference type="Pfam" id="PF04031">
    <property type="entry name" value="Las1"/>
    <property type="match status" value="1"/>
</dbReference>
<accession>A0A9Q0RLL5</accession>
<dbReference type="GO" id="GO:0090730">
    <property type="term" value="C:Las1 complex"/>
    <property type="evidence" value="ECO:0007669"/>
    <property type="project" value="InterPro"/>
</dbReference>
<sequence length="591" mass="68647">MAKTIKNSEVDSEIEWITESIPSSSGTLNIQKDDLENVYKPKKPTKSFLHNNNRHNKKVQFMKMLLTTRFTITPWSDVNECIEVHRNIYSSVNFITKELGDSEYGKHVEIMPNSIESLCFARDKLTIWKLRCRNLNRTQIIMSHLISIESILNVLIEESLKQSKPANESISHHSVLYSLYSMCVINFCNALSSYSSDLEFDMSILNLAQVFECPEWIVSCRHNLAHPSVNVPTISLLGEAMSFALEWMDRFFWSNAIKGEFTFNKPKKATAKKRSNVQMNYGNAKQDDAQIEERILLQTCRLLFTKCTNSNRFVFKRNIRQYMYADPNRYISMLVGILMYGSAIRQSLPKQSYKLPILLVRRSSRILNMIFTALPADQMLIVLLNQFIGQLEQCYSKECNGEYMENVIHYGLCWLWAIIRAVTISALNDTEEPKRQTVFQKTFDLFGNFGTLKRRHTFTWIRMFYRISKLLPSPISSKLLKRFSYLIDQNVIPFKKIELIISMHEIVIESEEITIVDEVMKIDNVCTLKTVNDEDQFKLDYRNIPLGGSVRWSNPYEQIGNVVYRSLSQINQKDVNKSSIGDMSKELIIIE</sequence>
<dbReference type="EMBL" id="JAPWDV010000003">
    <property type="protein sequence ID" value="KAJ6218590.1"/>
    <property type="molecule type" value="Genomic_DNA"/>
</dbReference>
<name>A0A9Q0RLL5_BLOTA</name>
<dbReference type="Proteomes" id="UP001142055">
    <property type="component" value="Chromosome 3"/>
</dbReference>
<dbReference type="GO" id="GO:0000460">
    <property type="term" value="P:maturation of 5.8S rRNA"/>
    <property type="evidence" value="ECO:0007669"/>
    <property type="project" value="TreeGrafter"/>
</dbReference>
<dbReference type="InterPro" id="IPR007174">
    <property type="entry name" value="Las1"/>
</dbReference>
<dbReference type="GO" id="GO:0004519">
    <property type="term" value="F:endonuclease activity"/>
    <property type="evidence" value="ECO:0007669"/>
    <property type="project" value="InterPro"/>
</dbReference>
<organism evidence="1 2">
    <name type="scientific">Blomia tropicalis</name>
    <name type="common">Mite</name>
    <dbReference type="NCBI Taxonomy" id="40697"/>
    <lineage>
        <taxon>Eukaryota</taxon>
        <taxon>Metazoa</taxon>
        <taxon>Ecdysozoa</taxon>
        <taxon>Arthropoda</taxon>
        <taxon>Chelicerata</taxon>
        <taxon>Arachnida</taxon>
        <taxon>Acari</taxon>
        <taxon>Acariformes</taxon>
        <taxon>Sarcoptiformes</taxon>
        <taxon>Astigmata</taxon>
        <taxon>Glycyphagoidea</taxon>
        <taxon>Echimyopodidae</taxon>
        <taxon>Blomia</taxon>
    </lineage>
</organism>
<dbReference type="PANTHER" id="PTHR15002:SF0">
    <property type="entry name" value="RIBOSOMAL BIOGENESIS PROTEIN LAS1L"/>
    <property type="match status" value="1"/>
</dbReference>
<dbReference type="PANTHER" id="PTHR15002">
    <property type="entry name" value="RIBOSOMAL BIOGENESIS PROTEIN LAS1L"/>
    <property type="match status" value="1"/>
</dbReference>
<proteinExistence type="predicted"/>
<protein>
    <submittedName>
        <fullName evidence="1">Uncharacterized protein</fullName>
    </submittedName>
</protein>
<evidence type="ECO:0000313" key="1">
    <source>
        <dbReference type="EMBL" id="KAJ6218590.1"/>
    </source>
</evidence>
<dbReference type="OMA" id="IGVINFC"/>
<dbReference type="GO" id="GO:0000470">
    <property type="term" value="P:maturation of LSU-rRNA"/>
    <property type="evidence" value="ECO:0007669"/>
    <property type="project" value="TreeGrafter"/>
</dbReference>
<reference evidence="1" key="1">
    <citation type="submission" date="2022-12" db="EMBL/GenBank/DDBJ databases">
        <title>Genome assemblies of Blomia tropicalis.</title>
        <authorList>
            <person name="Cui Y."/>
        </authorList>
    </citation>
    <scope>NUCLEOTIDE SEQUENCE</scope>
    <source>
        <tissue evidence="1">Adult mites</tissue>
    </source>
</reference>
<comment type="caution">
    <text evidence="1">The sequence shown here is derived from an EMBL/GenBank/DDBJ whole genome shotgun (WGS) entry which is preliminary data.</text>
</comment>
<gene>
    <name evidence="1" type="ORF">RDWZM_009747</name>
</gene>